<dbReference type="SMART" id="SM00558">
    <property type="entry name" value="JmjC"/>
    <property type="match status" value="1"/>
</dbReference>
<dbReference type="GO" id="GO:0005634">
    <property type="term" value="C:nucleus"/>
    <property type="evidence" value="ECO:0007669"/>
    <property type="project" value="UniProtKB-SubCell"/>
</dbReference>
<keyword evidence="9" id="KW-0804">Transcription</keyword>
<feature type="domain" description="JmjC" evidence="12">
    <location>
        <begin position="159"/>
        <end position="322"/>
    </location>
</feature>
<evidence type="ECO:0000256" key="1">
    <source>
        <dbReference type="ARBA" id="ARBA00001954"/>
    </source>
</evidence>
<dbReference type="GO" id="GO:0033749">
    <property type="term" value="F:histone H4R3 demethylase activity"/>
    <property type="evidence" value="ECO:0007669"/>
    <property type="project" value="TreeGrafter"/>
</dbReference>
<keyword evidence="5" id="KW-0223">Dioxygenase</keyword>
<dbReference type="PROSITE" id="PS51184">
    <property type="entry name" value="JMJC"/>
    <property type="match status" value="1"/>
</dbReference>
<comment type="cofactor">
    <cofactor evidence="1">
        <name>Fe(2+)</name>
        <dbReference type="ChEBI" id="CHEBI:29033"/>
    </cofactor>
</comment>
<reference evidence="13" key="1">
    <citation type="submission" date="2021-11" db="EMBL/GenBank/DDBJ databases">
        <authorList>
            <consortium name="Genoscope - CEA"/>
            <person name="William W."/>
        </authorList>
    </citation>
    <scope>NUCLEOTIDE SEQUENCE</scope>
</reference>
<keyword evidence="3" id="KW-0479">Metal-binding</keyword>
<evidence type="ECO:0000256" key="3">
    <source>
        <dbReference type="ARBA" id="ARBA00022723"/>
    </source>
</evidence>
<comment type="caution">
    <text evidence="13">The sequence shown here is derived from an EMBL/GenBank/DDBJ whole genome shotgun (WGS) entry which is preliminary data.</text>
</comment>
<dbReference type="PANTHER" id="PTHR12480:SF32">
    <property type="entry name" value="BIFUNCTIONAL ARGININE DEMETHYLASE AND LYSYL-HYDROXYLASE JMJD6"/>
    <property type="match status" value="1"/>
</dbReference>
<evidence type="ECO:0000256" key="7">
    <source>
        <dbReference type="ARBA" id="ARBA00023004"/>
    </source>
</evidence>
<evidence type="ECO:0000256" key="2">
    <source>
        <dbReference type="ARBA" id="ARBA00004123"/>
    </source>
</evidence>
<dbReference type="EMBL" id="CAKKNE010000004">
    <property type="protein sequence ID" value="CAH0375025.1"/>
    <property type="molecule type" value="Genomic_DNA"/>
</dbReference>
<dbReference type="InterPro" id="IPR050910">
    <property type="entry name" value="JMJD6_ArgDemeth/LysHydrox"/>
</dbReference>
<sequence>MSSPRSVIAQAATEKRHATWQETLQQAKKKHRPKLADWTRDGFATRRRTEVERLDAVPKCASPITRVDAGIAPADFATRFERRSEPCLVTNVPEREGWALRNWTSINGRPTNRGDLDVFRMKVGEDDDGKTVRVSLRDFVSYARFNRDDSPLYVFDQAFCEKHGRDFYSIPKFCARDDLFELVGENRRPPYQWFLLGPQRSGTCVHIDPLGTAAWNTLLAGRKRWVLFEPGTSKKVATGSHLVKAGEDDEAVNYFVDILPRIRQTYPHARRIEVVQRPGDTLYVPAGWWHAVLNLDDTVAVTQNFVSRSSFDGAWDRTRSGRKGMARAWLAKLEASDDPELRALAARARLQPPVPRIV</sequence>
<keyword evidence="4" id="KW-0156">Chromatin regulator</keyword>
<keyword evidence="7" id="KW-0408">Iron</keyword>
<dbReference type="Proteomes" id="UP000789595">
    <property type="component" value="Unassembled WGS sequence"/>
</dbReference>
<dbReference type="Gene3D" id="2.60.120.650">
    <property type="entry name" value="Cupin"/>
    <property type="match status" value="1"/>
</dbReference>
<dbReference type="GO" id="GO:0046872">
    <property type="term" value="F:metal ion binding"/>
    <property type="evidence" value="ECO:0007669"/>
    <property type="project" value="UniProtKB-KW"/>
</dbReference>
<evidence type="ECO:0000256" key="4">
    <source>
        <dbReference type="ARBA" id="ARBA00022853"/>
    </source>
</evidence>
<protein>
    <recommendedName>
        <fullName evidence="12">JmjC domain-containing protein</fullName>
    </recommendedName>
</protein>
<dbReference type="SUPFAM" id="SSF51197">
    <property type="entry name" value="Clavaminate synthase-like"/>
    <property type="match status" value="1"/>
</dbReference>
<dbReference type="OrthoDB" id="424465at2759"/>
<name>A0A8J2X1M8_9STRA</name>
<comment type="similarity">
    <text evidence="11">Belongs to the JMJD6 family.</text>
</comment>
<dbReference type="Pfam" id="PF02373">
    <property type="entry name" value="JmjC"/>
    <property type="match status" value="1"/>
</dbReference>
<evidence type="ECO:0000256" key="5">
    <source>
        <dbReference type="ARBA" id="ARBA00022964"/>
    </source>
</evidence>
<dbReference type="GO" id="GO:0106140">
    <property type="term" value="F:P-TEFb complex binding"/>
    <property type="evidence" value="ECO:0007669"/>
    <property type="project" value="TreeGrafter"/>
</dbReference>
<keyword evidence="14" id="KW-1185">Reference proteome</keyword>
<comment type="subcellular location">
    <subcellularLocation>
        <location evidence="2">Nucleus</location>
    </subcellularLocation>
</comment>
<evidence type="ECO:0000256" key="8">
    <source>
        <dbReference type="ARBA" id="ARBA00023015"/>
    </source>
</evidence>
<evidence type="ECO:0000313" key="14">
    <source>
        <dbReference type="Proteomes" id="UP000789595"/>
    </source>
</evidence>
<dbReference type="PANTHER" id="PTHR12480">
    <property type="entry name" value="ARGININE DEMETHYLASE AND LYSYL-HYDROXYLASE JMJD"/>
    <property type="match status" value="1"/>
</dbReference>
<dbReference type="CDD" id="cd02208">
    <property type="entry name" value="cupin_RmlC-like"/>
    <property type="match status" value="1"/>
</dbReference>
<keyword evidence="6" id="KW-0560">Oxidoreductase</keyword>
<gene>
    <name evidence="13" type="ORF">PECAL_4P23430</name>
</gene>
<dbReference type="InterPro" id="IPR003347">
    <property type="entry name" value="JmjC_dom"/>
</dbReference>
<evidence type="ECO:0000256" key="11">
    <source>
        <dbReference type="ARBA" id="ARBA00038068"/>
    </source>
</evidence>
<accession>A0A8J2X1M8</accession>
<proteinExistence type="inferred from homology"/>
<evidence type="ECO:0000313" key="13">
    <source>
        <dbReference type="EMBL" id="CAH0375025.1"/>
    </source>
</evidence>
<evidence type="ECO:0000256" key="10">
    <source>
        <dbReference type="ARBA" id="ARBA00023242"/>
    </source>
</evidence>
<evidence type="ECO:0000259" key="12">
    <source>
        <dbReference type="PROSITE" id="PS51184"/>
    </source>
</evidence>
<keyword evidence="8" id="KW-0805">Transcription regulation</keyword>
<evidence type="ECO:0000256" key="6">
    <source>
        <dbReference type="ARBA" id="ARBA00023002"/>
    </source>
</evidence>
<dbReference type="GO" id="GO:0005737">
    <property type="term" value="C:cytoplasm"/>
    <property type="evidence" value="ECO:0007669"/>
    <property type="project" value="TreeGrafter"/>
</dbReference>
<keyword evidence="10" id="KW-0539">Nucleus</keyword>
<evidence type="ECO:0000256" key="9">
    <source>
        <dbReference type="ARBA" id="ARBA00023163"/>
    </source>
</evidence>
<organism evidence="13 14">
    <name type="scientific">Pelagomonas calceolata</name>
    <dbReference type="NCBI Taxonomy" id="35677"/>
    <lineage>
        <taxon>Eukaryota</taxon>
        <taxon>Sar</taxon>
        <taxon>Stramenopiles</taxon>
        <taxon>Ochrophyta</taxon>
        <taxon>Pelagophyceae</taxon>
        <taxon>Pelagomonadales</taxon>
        <taxon>Pelagomonadaceae</taxon>
        <taxon>Pelagomonas</taxon>
    </lineage>
</organism>
<dbReference type="AlphaFoldDB" id="A0A8J2X1M8"/>